<dbReference type="Gene3D" id="1.10.418.30">
    <property type="entry name" value="Ncd80 complex, Ncd80 subunit"/>
    <property type="match status" value="1"/>
</dbReference>
<dbReference type="GO" id="GO:0031262">
    <property type="term" value="C:Ndc80 complex"/>
    <property type="evidence" value="ECO:0007669"/>
    <property type="project" value="UniProtKB-UniRule"/>
</dbReference>
<name>A0A5C7HAJ4_9ROSI</name>
<gene>
    <name evidence="12" type="ORF">EZV62_019143</name>
</gene>
<comment type="similarity">
    <text evidence="1 8">Belongs to the NDC80/HEC1 family.</text>
</comment>
<dbReference type="GO" id="GO:0051315">
    <property type="term" value="P:attachment of mitotic spindle microtubules to kinetochore"/>
    <property type="evidence" value="ECO:0007669"/>
    <property type="project" value="UniProtKB-UniRule"/>
</dbReference>
<evidence type="ECO:0000313" key="12">
    <source>
        <dbReference type="EMBL" id="TXG53887.1"/>
    </source>
</evidence>
<evidence type="ECO:0000256" key="8">
    <source>
        <dbReference type="RuleBase" id="RU368072"/>
    </source>
</evidence>
<comment type="function">
    <text evidence="8">Acts as a component of the essential kinetochore-associated NDC80 complex, which is required for chromosome segregation and spindle checkpoint activity.</text>
</comment>
<dbReference type="AlphaFoldDB" id="A0A5C7HAJ4"/>
<reference evidence="13" key="1">
    <citation type="journal article" date="2019" name="Gigascience">
        <title>De novo genome assembly of the endangered Acer yangbiense, a plant species with extremely small populations endemic to Yunnan Province, China.</title>
        <authorList>
            <person name="Yang J."/>
            <person name="Wariss H.M."/>
            <person name="Tao L."/>
            <person name="Zhang R."/>
            <person name="Yun Q."/>
            <person name="Hollingsworth P."/>
            <person name="Dao Z."/>
            <person name="Luo G."/>
            <person name="Guo H."/>
            <person name="Ma Y."/>
            <person name="Sun W."/>
        </authorList>
    </citation>
    <scope>NUCLEOTIDE SEQUENCE [LARGE SCALE GENOMIC DNA]</scope>
    <source>
        <strain evidence="13">cv. Malutang</strain>
    </source>
</reference>
<dbReference type="InterPro" id="IPR055260">
    <property type="entry name" value="Ndc80_CH"/>
</dbReference>
<feature type="compositionally biased region" description="Low complexity" evidence="10">
    <location>
        <begin position="37"/>
        <end position="46"/>
    </location>
</feature>
<dbReference type="InterPro" id="IPR038273">
    <property type="entry name" value="Ndc80_sf"/>
</dbReference>
<keyword evidence="13" id="KW-1185">Reference proteome</keyword>
<feature type="domain" description="Kinetochore protein Ndc80 CH" evidence="11">
    <location>
        <begin position="59"/>
        <end position="165"/>
    </location>
</feature>
<keyword evidence="3 8" id="KW-0132">Cell division</keyword>
<comment type="subunit">
    <text evidence="8">Component of the NDC80 complex.</text>
</comment>
<sequence length="568" mass="64866">MRGANRRRPTESFNPPPPQPTPDLYGGRFGGSRDSDASFASSRPSSVGMGRASITADLYSERSYQISAIRAINSYLSSQSFQISLPPKQVPSVKDITEIIKFLMSQLDYPSTTKFEDDLFIILKSLNCPYKINKSTLRSPNSPHNWPSYLALIHWMVQIASYTNHLLSNSGAFLENNSVYTYARDSYLNYIGGNDDAVEDLDREFIGKLKKERDSVSENVKELAHKVTQLEGLQTGPTEIEKLEKEKSVLEEDVNKFNAMIAGFDERIRKMEELVEEKEKEMKEKLEEYKRICQENDELKKKVELQTFNARDVERMKKELQAVERDIEDAETARSAWEDKCWDLDAKLTHKFKELEALSIECNQAIRRLKLSNDIRYVLNTKGSTPTEVMGIDYKSTLKPELESFADEINKSSMEKLEELIPLQQQSSEMAAKIEGKRNRIAALQSYIDEVEAQLNLLRKEMQEHTYRCAAEVKKMMEDVQIEAHNLDIVESEVAEVLKAAEVKLQEAVRQIEEETQIRASELLAIVDSVSKHKEYMESKISEMKGSLSETGLAISEAYKNSLPAQFD</sequence>
<dbReference type="Proteomes" id="UP000323000">
    <property type="component" value="Chromosome 9"/>
</dbReference>
<keyword evidence="4 8" id="KW-0498">Mitosis</keyword>
<evidence type="ECO:0000256" key="3">
    <source>
        <dbReference type="ARBA" id="ARBA00022618"/>
    </source>
</evidence>
<dbReference type="PANTHER" id="PTHR46681:SF1">
    <property type="entry name" value="KINETOCHORE PROTEIN NDC80 HOMOLOG"/>
    <property type="match status" value="1"/>
</dbReference>
<evidence type="ECO:0000256" key="9">
    <source>
        <dbReference type="SAM" id="Coils"/>
    </source>
</evidence>
<dbReference type="PANTHER" id="PTHR46681">
    <property type="entry name" value="KINETOCHORE PROTEIN NDC80 HOMOLOG"/>
    <property type="match status" value="1"/>
</dbReference>
<evidence type="ECO:0000256" key="4">
    <source>
        <dbReference type="ARBA" id="ARBA00022776"/>
    </source>
</evidence>
<evidence type="ECO:0000256" key="2">
    <source>
        <dbReference type="ARBA" id="ARBA00022454"/>
    </source>
</evidence>
<comment type="subcellular location">
    <subcellularLocation>
        <location evidence="8">Chromosome</location>
        <location evidence="8">Centromere</location>
        <location evidence="8">Kinetochore</location>
    </subcellularLocation>
    <subcellularLocation>
        <location evidence="8">Nucleus</location>
    </subcellularLocation>
</comment>
<feature type="region of interest" description="Disordered" evidence="10">
    <location>
        <begin position="1"/>
        <end position="49"/>
    </location>
</feature>
<evidence type="ECO:0000313" key="13">
    <source>
        <dbReference type="Proteomes" id="UP000323000"/>
    </source>
</evidence>
<dbReference type="SUPFAM" id="SSF58100">
    <property type="entry name" value="Bacterial hemolysins"/>
    <property type="match status" value="1"/>
</dbReference>
<dbReference type="OrthoDB" id="7459479at2759"/>
<evidence type="ECO:0000259" key="11">
    <source>
        <dbReference type="Pfam" id="PF03801"/>
    </source>
</evidence>
<protein>
    <recommendedName>
        <fullName evidence="8">Kinetochore protein NDC80</fullName>
    </recommendedName>
</protein>
<feature type="coiled-coil region" evidence="9">
    <location>
        <begin position="434"/>
        <end position="468"/>
    </location>
</feature>
<dbReference type="Pfam" id="PF03801">
    <property type="entry name" value="Ndc80_HEC"/>
    <property type="match status" value="1"/>
</dbReference>
<dbReference type="InterPro" id="IPR055307">
    <property type="entry name" value="NDC80_plants"/>
</dbReference>
<keyword evidence="5 9" id="KW-0175">Coiled coil</keyword>
<evidence type="ECO:0000256" key="10">
    <source>
        <dbReference type="SAM" id="MobiDB-lite"/>
    </source>
</evidence>
<evidence type="ECO:0000256" key="7">
    <source>
        <dbReference type="ARBA" id="ARBA00023328"/>
    </source>
</evidence>
<feature type="coiled-coil region" evidence="9">
    <location>
        <begin position="206"/>
        <end position="340"/>
    </location>
</feature>
<evidence type="ECO:0000256" key="6">
    <source>
        <dbReference type="ARBA" id="ARBA00023306"/>
    </source>
</evidence>
<evidence type="ECO:0000256" key="5">
    <source>
        <dbReference type="ARBA" id="ARBA00023054"/>
    </source>
</evidence>
<dbReference type="GO" id="GO:0005634">
    <property type="term" value="C:nucleus"/>
    <property type="evidence" value="ECO:0007669"/>
    <property type="project" value="UniProtKB-SubCell"/>
</dbReference>
<organism evidence="12 13">
    <name type="scientific">Acer yangbiense</name>
    <dbReference type="NCBI Taxonomy" id="1000413"/>
    <lineage>
        <taxon>Eukaryota</taxon>
        <taxon>Viridiplantae</taxon>
        <taxon>Streptophyta</taxon>
        <taxon>Embryophyta</taxon>
        <taxon>Tracheophyta</taxon>
        <taxon>Spermatophyta</taxon>
        <taxon>Magnoliopsida</taxon>
        <taxon>eudicotyledons</taxon>
        <taxon>Gunneridae</taxon>
        <taxon>Pentapetalae</taxon>
        <taxon>rosids</taxon>
        <taxon>malvids</taxon>
        <taxon>Sapindales</taxon>
        <taxon>Sapindaceae</taxon>
        <taxon>Hippocastanoideae</taxon>
        <taxon>Acereae</taxon>
        <taxon>Acer</taxon>
    </lineage>
</organism>
<keyword evidence="6 8" id="KW-0131">Cell cycle</keyword>
<keyword evidence="2 8" id="KW-0158">Chromosome</keyword>
<dbReference type="GO" id="GO:0051301">
    <property type="term" value="P:cell division"/>
    <property type="evidence" value="ECO:0007669"/>
    <property type="project" value="UniProtKB-UniRule"/>
</dbReference>
<accession>A0A5C7HAJ4</accession>
<evidence type="ECO:0000256" key="1">
    <source>
        <dbReference type="ARBA" id="ARBA00007050"/>
    </source>
</evidence>
<dbReference type="EMBL" id="VAHF01000009">
    <property type="protein sequence ID" value="TXG53887.1"/>
    <property type="molecule type" value="Genomic_DNA"/>
</dbReference>
<proteinExistence type="inferred from homology"/>
<keyword evidence="8" id="KW-0995">Kinetochore</keyword>
<comment type="caution">
    <text evidence="12">The sequence shown here is derived from an EMBL/GenBank/DDBJ whole genome shotgun (WGS) entry which is preliminary data.</text>
</comment>
<keyword evidence="8" id="KW-0539">Nucleus</keyword>
<keyword evidence="7 8" id="KW-0137">Centromere</keyword>